<organism evidence="2">
    <name type="scientific">Hexamita inflata</name>
    <dbReference type="NCBI Taxonomy" id="28002"/>
    <lineage>
        <taxon>Eukaryota</taxon>
        <taxon>Metamonada</taxon>
        <taxon>Diplomonadida</taxon>
        <taxon>Hexamitidae</taxon>
        <taxon>Hexamitinae</taxon>
        <taxon>Hexamita</taxon>
    </lineage>
</organism>
<evidence type="ECO:0000313" key="2">
    <source>
        <dbReference type="EMBL" id="CAI9914184.1"/>
    </source>
</evidence>
<reference evidence="4 6" key="2">
    <citation type="submission" date="2024-07" db="EMBL/GenBank/DDBJ databases">
        <authorList>
            <person name="Akdeniz Z."/>
        </authorList>
    </citation>
    <scope>NUCLEOTIDE SEQUENCE [LARGE SCALE GENOMIC DNA]</scope>
</reference>
<evidence type="ECO:0000313" key="3">
    <source>
        <dbReference type="EMBL" id="CAI9945476.1"/>
    </source>
</evidence>
<name>A0AA86TBE5_9EUKA</name>
<dbReference type="EMBL" id="CATOUU010000043">
    <property type="protein sequence ID" value="CAI9914184.1"/>
    <property type="molecule type" value="Genomic_DNA"/>
</dbReference>
<evidence type="ECO:0000313" key="4">
    <source>
        <dbReference type="EMBL" id="CAL6073161.1"/>
    </source>
</evidence>
<evidence type="ECO:0000313" key="5">
    <source>
        <dbReference type="EMBL" id="CAL6103462.1"/>
    </source>
</evidence>
<feature type="region of interest" description="Disordered" evidence="1">
    <location>
        <begin position="629"/>
        <end position="654"/>
    </location>
</feature>
<evidence type="ECO:0000256" key="1">
    <source>
        <dbReference type="SAM" id="MobiDB-lite"/>
    </source>
</evidence>
<dbReference type="AlphaFoldDB" id="A0AA86TBE5"/>
<reference evidence="2" key="1">
    <citation type="submission" date="2023-06" db="EMBL/GenBank/DDBJ databases">
        <authorList>
            <person name="Kurt Z."/>
        </authorList>
    </citation>
    <scope>NUCLEOTIDE SEQUENCE</scope>
</reference>
<dbReference type="Proteomes" id="UP001642409">
    <property type="component" value="Unassembled WGS sequence"/>
</dbReference>
<gene>
    <name evidence="2" type="ORF">HINF_LOCUS1829</name>
    <name evidence="3" type="ORF">HINF_LOCUS33121</name>
    <name evidence="4" type="ORF">HINF_LOCUS55971</name>
    <name evidence="5" type="ORF">HINF_LOCUS72155</name>
</gene>
<feature type="compositionally biased region" description="Polar residues" evidence="1">
    <location>
        <begin position="636"/>
        <end position="654"/>
    </location>
</feature>
<dbReference type="EMBL" id="CATOUU010000745">
    <property type="protein sequence ID" value="CAI9945476.1"/>
    <property type="molecule type" value="Genomic_DNA"/>
</dbReference>
<protein>
    <submittedName>
        <fullName evidence="4">Hypothetical_protein</fullName>
    </submittedName>
</protein>
<dbReference type="EMBL" id="CAXDID020000299">
    <property type="protein sequence ID" value="CAL6073161.1"/>
    <property type="molecule type" value="Genomic_DNA"/>
</dbReference>
<evidence type="ECO:0000313" key="6">
    <source>
        <dbReference type="Proteomes" id="UP001642409"/>
    </source>
</evidence>
<sequence>MIEFKLISDTQLEDCQVQVIPGNAFSLRPIVTQFCYIQIDDIEANQSEPNKQVCETKVGIQDQQGENLVYYGQYYILKRGVQYAIQRIHYQDTKQIQLHFEHKVTGIWTPDFDQNLPKYSDATKYNLDRFKDNTIQIQRMGETRLTFENKYQILDQMHKRKEEYIKYTEPRIKQSPVKIYIKVISSEQYKYPVNNINHYVKVKIVSNEKNKLQYGDYYELQLNQEYCLFTTLEPQEEFSLIFNEKVSFEWIPDFPIVPEPSSGIQIMRRGEYLPQNKYFFDNVKCCKLVSVIAQNTIRLIKEPLQNQDYNKLEFKPLTYIKRHEPLVITQLYGDLGFTTYKGLEGWVCLRYLSKYGKESACNCEKCQPLQYKGQPFELYQPKQPLLKSQIINDQIQRQIFWQYAQCQCAHCNEVKQKVEPCIDPETELIKQFYQKFARCVDYDQITSNLNQMFQENYESKQIQQLFLERILPKKGKQIPDDIMAEFHKFSACIYKDQQQITRKMILDEMKAQIKDYDTVKIKESLKNWFSYQSKIKYIPKSQKLSDEEIQAEIHRIVNKCTEKQLHHNVVYNTPQQFNQQYQIICDILCSALNDNFDDNTNLEFNQLPQCINQNNSIQGVDMQVYTDNYHQEQSSRDTNSSNNSGTITQHQETLSTDQNIQSENSQLSFNFEYPSFLNKYK</sequence>
<accession>A0AA86TBE5</accession>
<keyword evidence="6" id="KW-1185">Reference proteome</keyword>
<dbReference type="EMBL" id="CAXDID020000567">
    <property type="protein sequence ID" value="CAL6103462.1"/>
    <property type="molecule type" value="Genomic_DNA"/>
</dbReference>
<proteinExistence type="predicted"/>
<comment type="caution">
    <text evidence="2">The sequence shown here is derived from an EMBL/GenBank/DDBJ whole genome shotgun (WGS) entry which is preliminary data.</text>
</comment>